<accession>A0A9D2P052</accession>
<dbReference type="PROSITE" id="PS00198">
    <property type="entry name" value="4FE4S_FER_1"/>
    <property type="match status" value="1"/>
</dbReference>
<dbReference type="Proteomes" id="UP000823882">
    <property type="component" value="Unassembled WGS sequence"/>
</dbReference>
<evidence type="ECO:0000313" key="11">
    <source>
        <dbReference type="Proteomes" id="UP000823882"/>
    </source>
</evidence>
<dbReference type="EMBL" id="DWWJ01000087">
    <property type="protein sequence ID" value="HJC40826.1"/>
    <property type="molecule type" value="Genomic_DNA"/>
</dbReference>
<dbReference type="SUPFAM" id="SSF46548">
    <property type="entry name" value="alpha-helical ferredoxin"/>
    <property type="match status" value="1"/>
</dbReference>
<dbReference type="Pfam" id="PF13484">
    <property type="entry name" value="Fer4_16"/>
    <property type="match status" value="1"/>
</dbReference>
<protein>
    <submittedName>
        <fullName evidence="10">DUF1730 domain-containing protein</fullName>
    </submittedName>
</protein>
<keyword evidence="5" id="KW-0671">Queuosine biosynthesis</keyword>
<dbReference type="AlphaFoldDB" id="A0A9D2P052"/>
<dbReference type="InterPro" id="IPR013542">
    <property type="entry name" value="QueG_DUF1730"/>
</dbReference>
<evidence type="ECO:0000256" key="4">
    <source>
        <dbReference type="ARBA" id="ARBA00022723"/>
    </source>
</evidence>
<dbReference type="InterPro" id="IPR017896">
    <property type="entry name" value="4Fe4S_Fe-S-bd"/>
</dbReference>
<organism evidence="10 11">
    <name type="scientific">Candidatus Intestinimonas pullistercoris</name>
    <dbReference type="NCBI Taxonomy" id="2838623"/>
    <lineage>
        <taxon>Bacteria</taxon>
        <taxon>Bacillati</taxon>
        <taxon>Bacillota</taxon>
        <taxon>Clostridia</taxon>
        <taxon>Eubacteriales</taxon>
        <taxon>Intestinimonas</taxon>
    </lineage>
</organism>
<keyword evidence="6" id="KW-0560">Oxidoreductase</keyword>
<dbReference type="PANTHER" id="PTHR30002:SF4">
    <property type="entry name" value="EPOXYQUEUOSINE REDUCTASE"/>
    <property type="match status" value="1"/>
</dbReference>
<evidence type="ECO:0000256" key="1">
    <source>
        <dbReference type="ARBA" id="ARBA00022485"/>
    </source>
</evidence>
<evidence type="ECO:0000259" key="9">
    <source>
        <dbReference type="PROSITE" id="PS51379"/>
    </source>
</evidence>
<keyword evidence="1" id="KW-0004">4Fe-4S</keyword>
<dbReference type="GO" id="GO:0046872">
    <property type="term" value="F:metal ion binding"/>
    <property type="evidence" value="ECO:0007669"/>
    <property type="project" value="UniProtKB-KW"/>
</dbReference>
<sequence length="288" mass="31527">MTLDELWTGSGAAAWGTCAYRDLLPAMDEAARAKAAGLCPDPAGVFVAAYPYFPGDTPGNLSLYARGQDYHVAIPRRMEQVCEGLRTLYPGRNFVRMVDDSPLPERMCAGLAGVGLRGRNGMTIVPPWGTYLFLGTVLTDLPLESAPEISSLCMDCGACLEACPSGALTLEGVDRGKCLSDLTQRKGELTDREREALSRHGLVWGCDLCQRVCPYNQDVPLSPLPEFREDQITDLEPEDVACLTNRQFREKYAGRAFTWRGPGVLRRNLELHRESSGGAEGKKEPSHT</sequence>
<dbReference type="GO" id="GO:0052693">
    <property type="term" value="F:epoxyqueuosine reductase activity"/>
    <property type="evidence" value="ECO:0007669"/>
    <property type="project" value="TreeGrafter"/>
</dbReference>
<dbReference type="InterPro" id="IPR004453">
    <property type="entry name" value="QueG"/>
</dbReference>
<dbReference type="GO" id="GO:0051539">
    <property type="term" value="F:4 iron, 4 sulfur cluster binding"/>
    <property type="evidence" value="ECO:0007669"/>
    <property type="project" value="UniProtKB-KW"/>
</dbReference>
<dbReference type="Pfam" id="PF08331">
    <property type="entry name" value="QueG_DUF1730"/>
    <property type="match status" value="1"/>
</dbReference>
<evidence type="ECO:0000313" key="10">
    <source>
        <dbReference type="EMBL" id="HJC40826.1"/>
    </source>
</evidence>
<feature type="domain" description="4Fe-4S ferredoxin-type" evidence="9">
    <location>
        <begin position="145"/>
        <end position="173"/>
    </location>
</feature>
<keyword evidence="7" id="KW-0408">Iron</keyword>
<evidence type="ECO:0000256" key="7">
    <source>
        <dbReference type="ARBA" id="ARBA00023004"/>
    </source>
</evidence>
<dbReference type="GO" id="GO:0008616">
    <property type="term" value="P:tRNA queuosine(34) biosynthetic process"/>
    <property type="evidence" value="ECO:0007669"/>
    <property type="project" value="UniProtKB-KW"/>
</dbReference>
<name>A0A9D2P052_9FIRM</name>
<comment type="caution">
    <text evidence="10">The sequence shown here is derived from an EMBL/GenBank/DDBJ whole genome shotgun (WGS) entry which is preliminary data.</text>
</comment>
<evidence type="ECO:0000256" key="5">
    <source>
        <dbReference type="ARBA" id="ARBA00022785"/>
    </source>
</evidence>
<evidence type="ECO:0000256" key="2">
    <source>
        <dbReference type="ARBA" id="ARBA00022490"/>
    </source>
</evidence>
<proteinExistence type="predicted"/>
<evidence type="ECO:0000256" key="6">
    <source>
        <dbReference type="ARBA" id="ARBA00023002"/>
    </source>
</evidence>
<keyword evidence="4" id="KW-0479">Metal-binding</keyword>
<dbReference type="Gene3D" id="3.30.70.20">
    <property type="match status" value="1"/>
</dbReference>
<dbReference type="PROSITE" id="PS51379">
    <property type="entry name" value="4FE4S_FER_2"/>
    <property type="match status" value="1"/>
</dbReference>
<reference evidence="10" key="1">
    <citation type="journal article" date="2021" name="PeerJ">
        <title>Extensive microbial diversity within the chicken gut microbiome revealed by metagenomics and culture.</title>
        <authorList>
            <person name="Gilroy R."/>
            <person name="Ravi A."/>
            <person name="Getino M."/>
            <person name="Pursley I."/>
            <person name="Horton D.L."/>
            <person name="Alikhan N.F."/>
            <person name="Baker D."/>
            <person name="Gharbi K."/>
            <person name="Hall N."/>
            <person name="Watson M."/>
            <person name="Adriaenssens E.M."/>
            <person name="Foster-Nyarko E."/>
            <person name="Jarju S."/>
            <person name="Secka A."/>
            <person name="Antonio M."/>
            <person name="Oren A."/>
            <person name="Chaudhuri R.R."/>
            <person name="La Ragione R."/>
            <person name="Hildebrand F."/>
            <person name="Pallen M.J."/>
        </authorList>
    </citation>
    <scope>NUCLEOTIDE SEQUENCE</scope>
    <source>
        <strain evidence="10">CHK186-1790</strain>
    </source>
</reference>
<keyword evidence="2" id="KW-0963">Cytoplasm</keyword>
<evidence type="ECO:0000256" key="8">
    <source>
        <dbReference type="ARBA" id="ARBA00023014"/>
    </source>
</evidence>
<gene>
    <name evidence="10" type="ORF">H9701_04660</name>
</gene>
<keyword evidence="8" id="KW-0411">Iron-sulfur</keyword>
<dbReference type="PANTHER" id="PTHR30002">
    <property type="entry name" value="EPOXYQUEUOSINE REDUCTASE"/>
    <property type="match status" value="1"/>
</dbReference>
<keyword evidence="3" id="KW-0819">tRNA processing</keyword>
<evidence type="ECO:0000256" key="3">
    <source>
        <dbReference type="ARBA" id="ARBA00022694"/>
    </source>
</evidence>
<dbReference type="InterPro" id="IPR017900">
    <property type="entry name" value="4Fe4S_Fe_S_CS"/>
</dbReference>
<reference evidence="10" key="2">
    <citation type="submission" date="2021-04" db="EMBL/GenBank/DDBJ databases">
        <authorList>
            <person name="Gilroy R."/>
        </authorList>
    </citation>
    <scope>NUCLEOTIDE SEQUENCE</scope>
    <source>
        <strain evidence="10">CHK186-1790</strain>
    </source>
</reference>